<dbReference type="OrthoDB" id="9784703at2"/>
<feature type="coiled-coil region" evidence="1">
    <location>
        <begin position="145"/>
        <end position="232"/>
    </location>
</feature>
<comment type="caution">
    <text evidence="3">The sequence shown here is derived from an EMBL/GenBank/DDBJ whole genome shotgun (WGS) entry which is preliminary data.</text>
</comment>
<dbReference type="CDD" id="cd12797">
    <property type="entry name" value="M23_peptidase"/>
    <property type="match status" value="1"/>
</dbReference>
<evidence type="ECO:0000313" key="4">
    <source>
        <dbReference type="Proteomes" id="UP000281474"/>
    </source>
</evidence>
<dbReference type="PANTHER" id="PTHR21666">
    <property type="entry name" value="PEPTIDASE-RELATED"/>
    <property type="match status" value="1"/>
</dbReference>
<dbReference type="PANTHER" id="PTHR21666:SF270">
    <property type="entry name" value="MUREIN HYDROLASE ACTIVATOR ENVC"/>
    <property type="match status" value="1"/>
</dbReference>
<dbReference type="Gene3D" id="6.10.250.3150">
    <property type="match status" value="1"/>
</dbReference>
<dbReference type="SUPFAM" id="SSF51261">
    <property type="entry name" value="Duplicated hybrid motif"/>
    <property type="match status" value="1"/>
</dbReference>
<accession>A0A3L8PVY9</accession>
<feature type="coiled-coil region" evidence="1">
    <location>
        <begin position="26"/>
        <end position="102"/>
    </location>
</feature>
<dbReference type="Proteomes" id="UP000281474">
    <property type="component" value="Unassembled WGS sequence"/>
</dbReference>
<reference evidence="3 4" key="1">
    <citation type="submission" date="2018-09" db="EMBL/GenBank/DDBJ databases">
        <title>Phylogeny of the Shewanellaceae, and recommendation for two new genera, Pseudoshewanella and Parashewanella.</title>
        <authorList>
            <person name="Wang G."/>
        </authorList>
    </citation>
    <scope>NUCLEOTIDE SEQUENCE [LARGE SCALE GENOMIC DNA]</scope>
    <source>
        <strain evidence="3 4">C51</strain>
    </source>
</reference>
<gene>
    <name evidence="3" type="ORF">D5018_15720</name>
</gene>
<dbReference type="RefSeq" id="WP_121839957.1">
    <property type="nucleotide sequence ID" value="NZ_ML014806.1"/>
</dbReference>
<dbReference type="FunFam" id="2.70.70.10:FF:000003">
    <property type="entry name" value="Murein hydrolase activator EnvC"/>
    <property type="match status" value="1"/>
</dbReference>
<name>A0A3L8PVY9_9GAMM</name>
<dbReference type="InterPro" id="IPR011055">
    <property type="entry name" value="Dup_hybrid_motif"/>
</dbReference>
<keyword evidence="4" id="KW-1185">Reference proteome</keyword>
<dbReference type="AlphaFoldDB" id="A0A3L8PVY9"/>
<dbReference type="EMBL" id="QZEI01000057">
    <property type="protein sequence ID" value="RLV58753.1"/>
    <property type="molecule type" value="Genomic_DNA"/>
</dbReference>
<evidence type="ECO:0000313" key="3">
    <source>
        <dbReference type="EMBL" id="RLV58753.1"/>
    </source>
</evidence>
<proteinExistence type="predicted"/>
<dbReference type="Gene3D" id="2.70.70.10">
    <property type="entry name" value="Glucose Permease (Domain IIA)"/>
    <property type="match status" value="1"/>
</dbReference>
<keyword evidence="1" id="KW-0175">Coiled coil</keyword>
<dbReference type="GO" id="GO:0004222">
    <property type="term" value="F:metalloendopeptidase activity"/>
    <property type="evidence" value="ECO:0007669"/>
    <property type="project" value="TreeGrafter"/>
</dbReference>
<dbReference type="Pfam" id="PF01551">
    <property type="entry name" value="Peptidase_M23"/>
    <property type="match status" value="1"/>
</dbReference>
<organism evidence="3 4">
    <name type="scientific">Parashewanella curva</name>
    <dbReference type="NCBI Taxonomy" id="2338552"/>
    <lineage>
        <taxon>Bacteria</taxon>
        <taxon>Pseudomonadati</taxon>
        <taxon>Pseudomonadota</taxon>
        <taxon>Gammaproteobacteria</taxon>
        <taxon>Alteromonadales</taxon>
        <taxon>Shewanellaceae</taxon>
        <taxon>Parashewanella</taxon>
    </lineage>
</organism>
<evidence type="ECO:0000259" key="2">
    <source>
        <dbReference type="Pfam" id="PF01551"/>
    </source>
</evidence>
<protein>
    <submittedName>
        <fullName evidence="3">Peptidase M23</fullName>
    </submittedName>
</protein>
<dbReference type="InterPro" id="IPR016047">
    <property type="entry name" value="M23ase_b-sheet_dom"/>
</dbReference>
<feature type="domain" description="M23ase beta-sheet core" evidence="2">
    <location>
        <begin position="271"/>
        <end position="364"/>
    </location>
</feature>
<evidence type="ECO:0000256" key="1">
    <source>
        <dbReference type="SAM" id="Coils"/>
    </source>
</evidence>
<dbReference type="InterPro" id="IPR050570">
    <property type="entry name" value="Cell_wall_metabolism_enzyme"/>
</dbReference>
<sequence length="370" mass="41768">MFMMIFGLGLSISVMATTIKERQSLLKSLQTQIDRQHSQVSDTQKQHQQLLQLLKSDEQAIANVATQVNQSQKQQQQLNDSLAELSDKQKQLQHQQQAQQQALANQLKSAYLSGSHDYTKMLLSQQDPASVERLLTYYQYLNKARVKAIAELKTTLSELKQTQNQIVEQKQQLAKVTEQQQRQAEQLEKESEQRQLTLTQLQRVLNRRGARLEQLQIEEASLKQAIDQAIRESKQQYSLVGLSAQRGKLKWPIQGRLTHSFGSPRGGQLRWRGVLLSAPEGRAIKAIATGKVIFADWLKGFGMVIVVDHGKGYMSLYGHAQALLKSSGDRVKQGETLALVGRSGGQAEPGLYFEIRHKGKAINPSRYCKR</sequence>